<evidence type="ECO:0000313" key="2">
    <source>
        <dbReference type="WBParaSite" id="ACRNAN_scaffold23605.g10125.t1"/>
    </source>
</evidence>
<name>A0A914DCJ9_9BILA</name>
<keyword evidence="1" id="KW-1185">Reference proteome</keyword>
<reference evidence="2" key="1">
    <citation type="submission" date="2022-11" db="UniProtKB">
        <authorList>
            <consortium name="WormBaseParasite"/>
        </authorList>
    </citation>
    <scope>IDENTIFICATION</scope>
</reference>
<dbReference type="Proteomes" id="UP000887540">
    <property type="component" value="Unplaced"/>
</dbReference>
<proteinExistence type="predicted"/>
<evidence type="ECO:0000313" key="1">
    <source>
        <dbReference type="Proteomes" id="UP000887540"/>
    </source>
</evidence>
<dbReference type="WBParaSite" id="ACRNAN_scaffold23605.g10125.t1">
    <property type="protein sequence ID" value="ACRNAN_scaffold23605.g10125.t1"/>
    <property type="gene ID" value="ACRNAN_scaffold23605.g10125"/>
</dbReference>
<sequence length="66" mass="7813">MFVVELIEAKKSHTSLWHLDFAQPDDYTDDSYEEGGETDPKSIIPYYLPKYSEEKMNQILDCYFIN</sequence>
<organism evidence="1 2">
    <name type="scientific">Acrobeloides nanus</name>
    <dbReference type="NCBI Taxonomy" id="290746"/>
    <lineage>
        <taxon>Eukaryota</taxon>
        <taxon>Metazoa</taxon>
        <taxon>Ecdysozoa</taxon>
        <taxon>Nematoda</taxon>
        <taxon>Chromadorea</taxon>
        <taxon>Rhabditida</taxon>
        <taxon>Tylenchina</taxon>
        <taxon>Cephalobomorpha</taxon>
        <taxon>Cephaloboidea</taxon>
        <taxon>Cephalobidae</taxon>
        <taxon>Acrobeloides</taxon>
    </lineage>
</organism>
<dbReference type="AlphaFoldDB" id="A0A914DCJ9"/>
<accession>A0A914DCJ9</accession>
<protein>
    <submittedName>
        <fullName evidence="2">Uncharacterized protein</fullName>
    </submittedName>
</protein>